<evidence type="ECO:0000313" key="1">
    <source>
        <dbReference type="EMBL" id="NSJ41999.1"/>
    </source>
</evidence>
<dbReference type="AlphaFoldDB" id="A0AAP9M4Z1"/>
<dbReference type="EMBL" id="JAAISW010000001">
    <property type="protein sequence ID" value="NSJ41999.1"/>
    <property type="molecule type" value="Genomic_DNA"/>
</dbReference>
<dbReference type="Proteomes" id="UP000501069">
    <property type="component" value="Chromosome"/>
</dbReference>
<evidence type="ECO:0000313" key="2">
    <source>
        <dbReference type="EMBL" id="QIX92559.1"/>
    </source>
</evidence>
<evidence type="ECO:0000313" key="3">
    <source>
        <dbReference type="Proteomes" id="UP000501069"/>
    </source>
</evidence>
<proteinExistence type="predicted"/>
<dbReference type="GeneID" id="57963401"/>
<name>A0AAP9M4Z1_9FIRM</name>
<gene>
    <name evidence="2" type="ORF">FOC47_19670</name>
    <name evidence="1" type="ORF">G5B26_00080</name>
</gene>
<reference evidence="2 3" key="1">
    <citation type="submission" date="2019-11" db="EMBL/GenBank/DDBJ databases">
        <title>FDA dAtabase for Regulatory Grade micrObial Sequences (FDA-ARGOS): Supporting development and validation of Infectious Disease Dx tests.</title>
        <authorList>
            <person name="Turner S."/>
            <person name="Byrd R."/>
            <person name="Tallon L."/>
            <person name="Sadzewicz L."/>
            <person name="Vavikolanu K."/>
            <person name="Mehta A."/>
            <person name="Aluvathingal J."/>
            <person name="Nadendla S."/>
            <person name="Myers T."/>
            <person name="Yan Y."/>
            <person name="Sichtig H."/>
        </authorList>
    </citation>
    <scope>NUCLEOTIDE SEQUENCE [LARGE SCALE GENOMIC DNA]</scope>
    <source>
        <strain evidence="2 3">FDAARGOS_739</strain>
    </source>
</reference>
<reference evidence="1 4" key="2">
    <citation type="journal article" date="2020" name="Cell Host Microbe">
        <title>Functional and Genomic Variation between Human-Derived Isolates of Lachnospiraceae Reveals Inter- and Intra-Species Diversity.</title>
        <authorList>
            <person name="Sorbara M.T."/>
            <person name="Littmann E.R."/>
            <person name="Fontana E."/>
            <person name="Moody T.U."/>
            <person name="Kohout C.E."/>
            <person name="Gjonbalaj M."/>
            <person name="Eaton V."/>
            <person name="Seok R."/>
            <person name="Leiner I.M."/>
            <person name="Pamer E.G."/>
        </authorList>
    </citation>
    <scope>NUCLEOTIDE SEQUENCE [LARGE SCALE GENOMIC DNA]</scope>
    <source>
        <strain evidence="1 4">MSK.2.26</strain>
    </source>
</reference>
<protein>
    <submittedName>
        <fullName evidence="2">Uncharacterized protein</fullName>
    </submittedName>
</protein>
<sequence length="80" mass="9113">MADDVLTEVEQLDNRQRFAVHEAIQKIKRESETNDKRQYMEGFDACVLPALKEFAELANSLLEIQNVSGFAYGCANLYGR</sequence>
<accession>A0AAP9M4Z1</accession>
<evidence type="ECO:0000313" key="4">
    <source>
        <dbReference type="Proteomes" id="UP000719916"/>
    </source>
</evidence>
<reference evidence="1" key="3">
    <citation type="submission" date="2020-02" db="EMBL/GenBank/DDBJ databases">
        <authorList>
            <person name="Littmann E."/>
            <person name="Sorbara M."/>
        </authorList>
    </citation>
    <scope>NUCLEOTIDE SEQUENCE</scope>
    <source>
        <strain evidence="1">MSK.2.26</strain>
    </source>
</reference>
<dbReference type="Proteomes" id="UP000719916">
    <property type="component" value="Unassembled WGS sequence"/>
</dbReference>
<dbReference type="RefSeq" id="WP_038259220.1">
    <property type="nucleotide sequence ID" value="NZ_BJLB01000001.1"/>
</dbReference>
<organism evidence="2 3">
    <name type="scientific">Enterocloster clostridioformis</name>
    <dbReference type="NCBI Taxonomy" id="1531"/>
    <lineage>
        <taxon>Bacteria</taxon>
        <taxon>Bacillati</taxon>
        <taxon>Bacillota</taxon>
        <taxon>Clostridia</taxon>
        <taxon>Lachnospirales</taxon>
        <taxon>Lachnospiraceae</taxon>
        <taxon>Enterocloster</taxon>
    </lineage>
</organism>
<dbReference type="EMBL" id="CP050964">
    <property type="protein sequence ID" value="QIX92559.1"/>
    <property type="molecule type" value="Genomic_DNA"/>
</dbReference>